<sequence length="254" mass="28457">MDTDTPKPHILVVDDESDMVALLQDLLRRAGFEADGASNGEEARRALAARAYELMLLDLRLKSEDGLTLARQLRQGSPIPIIMISGSSDETDRVLLLELAADDFLVKPFSPRELVARVRAVLRRYGNAPAAPAAAPALAPAAGPWCGKGLRFGDWVLDTDERELRLNDGTLCPLTQAEYRLLEAFVEQPHRIWTRDQLLERTRSLETEVFDRTIDVLILRLRRKIEPNPKHPQFICTERGLGYVFAADVTRHPG</sequence>
<evidence type="ECO:0000259" key="9">
    <source>
        <dbReference type="PROSITE" id="PS51755"/>
    </source>
</evidence>
<proteinExistence type="predicted"/>
<dbReference type="InterPro" id="IPR039420">
    <property type="entry name" value="WalR-like"/>
</dbReference>
<dbReference type="RefSeq" id="WP_173134825.1">
    <property type="nucleotide sequence ID" value="NZ_JABRWJ010000018.1"/>
</dbReference>
<dbReference type="Pfam" id="PF00072">
    <property type="entry name" value="Response_reg"/>
    <property type="match status" value="1"/>
</dbReference>
<keyword evidence="2" id="KW-0902">Two-component regulatory system</keyword>
<dbReference type="InterPro" id="IPR016032">
    <property type="entry name" value="Sig_transdc_resp-reg_C-effctor"/>
</dbReference>
<feature type="modified residue" description="4-aspartylphosphate" evidence="6">
    <location>
        <position position="58"/>
    </location>
</feature>
<keyword evidence="1 6" id="KW-0597">Phosphoprotein</keyword>
<protein>
    <submittedName>
        <fullName evidence="10">Response regulator transcription factor</fullName>
    </submittedName>
</protein>
<dbReference type="Gene3D" id="1.10.10.10">
    <property type="entry name" value="Winged helix-like DNA-binding domain superfamily/Winged helix DNA-binding domain"/>
    <property type="match status" value="1"/>
</dbReference>
<evidence type="ECO:0000256" key="6">
    <source>
        <dbReference type="PROSITE-ProRule" id="PRU00169"/>
    </source>
</evidence>
<dbReference type="SUPFAM" id="SSF46894">
    <property type="entry name" value="C-terminal effector domain of the bipartite response regulators"/>
    <property type="match status" value="1"/>
</dbReference>
<reference evidence="10 11" key="1">
    <citation type="submission" date="2020-05" db="EMBL/GenBank/DDBJ databases">
        <title>Aquincola sp. isolate from soil.</title>
        <authorList>
            <person name="Han J."/>
            <person name="Kim D.-U."/>
        </authorList>
    </citation>
    <scope>NUCLEOTIDE SEQUENCE [LARGE SCALE GENOMIC DNA]</scope>
    <source>
        <strain evidence="10 11">S2</strain>
    </source>
</reference>
<evidence type="ECO:0000256" key="3">
    <source>
        <dbReference type="ARBA" id="ARBA00023015"/>
    </source>
</evidence>
<comment type="caution">
    <text evidence="10">The sequence shown here is derived from an EMBL/GenBank/DDBJ whole genome shotgun (WGS) entry which is preliminary data.</text>
</comment>
<feature type="domain" description="Response regulatory" evidence="8">
    <location>
        <begin position="9"/>
        <end position="122"/>
    </location>
</feature>
<feature type="DNA-binding region" description="OmpR/PhoB-type" evidence="7">
    <location>
        <begin position="147"/>
        <end position="247"/>
    </location>
</feature>
<dbReference type="InterPro" id="IPR011006">
    <property type="entry name" value="CheY-like_superfamily"/>
</dbReference>
<name>A0ABX2ETS2_9BURK</name>
<dbReference type="Gene3D" id="6.10.250.690">
    <property type="match status" value="1"/>
</dbReference>
<evidence type="ECO:0000256" key="7">
    <source>
        <dbReference type="PROSITE-ProRule" id="PRU01091"/>
    </source>
</evidence>
<evidence type="ECO:0000256" key="5">
    <source>
        <dbReference type="ARBA" id="ARBA00023163"/>
    </source>
</evidence>
<dbReference type="InterPro" id="IPR001867">
    <property type="entry name" value="OmpR/PhoB-type_DNA-bd"/>
</dbReference>
<keyword evidence="4 7" id="KW-0238">DNA-binding</keyword>
<dbReference type="Pfam" id="PF00486">
    <property type="entry name" value="Trans_reg_C"/>
    <property type="match status" value="1"/>
</dbReference>
<dbReference type="PANTHER" id="PTHR48111">
    <property type="entry name" value="REGULATOR OF RPOS"/>
    <property type="match status" value="1"/>
</dbReference>
<dbReference type="PROSITE" id="PS51755">
    <property type="entry name" value="OMPR_PHOB"/>
    <property type="match status" value="1"/>
</dbReference>
<dbReference type="SMART" id="SM00862">
    <property type="entry name" value="Trans_reg_C"/>
    <property type="match status" value="1"/>
</dbReference>
<accession>A0ABX2ETS2</accession>
<dbReference type="Gene3D" id="3.40.50.2300">
    <property type="match status" value="1"/>
</dbReference>
<keyword evidence="11" id="KW-1185">Reference proteome</keyword>
<dbReference type="InterPro" id="IPR001789">
    <property type="entry name" value="Sig_transdc_resp-reg_receiver"/>
</dbReference>
<keyword evidence="5" id="KW-0804">Transcription</keyword>
<evidence type="ECO:0000256" key="4">
    <source>
        <dbReference type="ARBA" id="ARBA00023125"/>
    </source>
</evidence>
<evidence type="ECO:0000313" key="11">
    <source>
        <dbReference type="Proteomes" id="UP000737171"/>
    </source>
</evidence>
<dbReference type="Proteomes" id="UP000737171">
    <property type="component" value="Unassembled WGS sequence"/>
</dbReference>
<evidence type="ECO:0000313" key="10">
    <source>
        <dbReference type="EMBL" id="NRF72152.1"/>
    </source>
</evidence>
<feature type="domain" description="OmpR/PhoB-type" evidence="9">
    <location>
        <begin position="147"/>
        <end position="247"/>
    </location>
</feature>
<dbReference type="InterPro" id="IPR036388">
    <property type="entry name" value="WH-like_DNA-bd_sf"/>
</dbReference>
<organism evidence="10 11">
    <name type="scientific">Pseudaquabacterium terrae</name>
    <dbReference type="NCBI Taxonomy" id="2732868"/>
    <lineage>
        <taxon>Bacteria</taxon>
        <taxon>Pseudomonadati</taxon>
        <taxon>Pseudomonadota</taxon>
        <taxon>Betaproteobacteria</taxon>
        <taxon>Burkholderiales</taxon>
        <taxon>Sphaerotilaceae</taxon>
        <taxon>Pseudaquabacterium</taxon>
    </lineage>
</organism>
<evidence type="ECO:0000256" key="2">
    <source>
        <dbReference type="ARBA" id="ARBA00023012"/>
    </source>
</evidence>
<gene>
    <name evidence="10" type="ORF">HLB44_34725</name>
</gene>
<keyword evidence="3" id="KW-0805">Transcription regulation</keyword>
<dbReference type="SMART" id="SM00448">
    <property type="entry name" value="REC"/>
    <property type="match status" value="1"/>
</dbReference>
<dbReference type="CDD" id="cd00383">
    <property type="entry name" value="trans_reg_C"/>
    <property type="match status" value="1"/>
</dbReference>
<evidence type="ECO:0000256" key="1">
    <source>
        <dbReference type="ARBA" id="ARBA00022553"/>
    </source>
</evidence>
<dbReference type="PANTHER" id="PTHR48111:SF4">
    <property type="entry name" value="DNA-BINDING DUAL TRANSCRIPTIONAL REGULATOR OMPR"/>
    <property type="match status" value="1"/>
</dbReference>
<evidence type="ECO:0000259" key="8">
    <source>
        <dbReference type="PROSITE" id="PS50110"/>
    </source>
</evidence>
<dbReference type="SUPFAM" id="SSF52172">
    <property type="entry name" value="CheY-like"/>
    <property type="match status" value="1"/>
</dbReference>
<dbReference type="EMBL" id="JABRWJ010000018">
    <property type="protein sequence ID" value="NRF72152.1"/>
    <property type="molecule type" value="Genomic_DNA"/>
</dbReference>
<dbReference type="PROSITE" id="PS50110">
    <property type="entry name" value="RESPONSE_REGULATORY"/>
    <property type="match status" value="1"/>
</dbReference>